<dbReference type="Proteomes" id="UP000463975">
    <property type="component" value="Chromosome"/>
</dbReference>
<dbReference type="InterPro" id="IPR000119">
    <property type="entry name" value="Hist_DNA-bd"/>
</dbReference>
<dbReference type="PRINTS" id="PR01727">
    <property type="entry name" value="DNABINDINGHU"/>
</dbReference>
<comment type="similarity">
    <text evidence="1 3">Belongs to the bacterial histone-like protein family.</text>
</comment>
<dbReference type="PANTHER" id="PTHR33175">
    <property type="entry name" value="DNA-BINDING PROTEIN HU"/>
    <property type="match status" value="1"/>
</dbReference>
<organism evidence="4 5">
    <name type="scientific">Aristophania vespae</name>
    <dbReference type="NCBI Taxonomy" id="2697033"/>
    <lineage>
        <taxon>Bacteria</taxon>
        <taxon>Pseudomonadati</taxon>
        <taxon>Pseudomonadota</taxon>
        <taxon>Alphaproteobacteria</taxon>
        <taxon>Acetobacterales</taxon>
        <taxon>Acetobacteraceae</taxon>
        <taxon>Aristophania</taxon>
    </lineage>
</organism>
<evidence type="ECO:0000313" key="5">
    <source>
        <dbReference type="Proteomes" id="UP000463975"/>
    </source>
</evidence>
<dbReference type="SMART" id="SM00411">
    <property type="entry name" value="BHL"/>
    <property type="match status" value="1"/>
</dbReference>
<evidence type="ECO:0000313" key="4">
    <source>
        <dbReference type="EMBL" id="QHI95725.1"/>
    </source>
</evidence>
<accession>A0A6P1NAN8</accession>
<keyword evidence="5" id="KW-1185">Reference proteome</keyword>
<dbReference type="AlphaFoldDB" id="A0A6P1NAN8"/>
<dbReference type="GO" id="GO:0003677">
    <property type="term" value="F:DNA binding"/>
    <property type="evidence" value="ECO:0007669"/>
    <property type="project" value="UniProtKB-KW"/>
</dbReference>
<dbReference type="GO" id="GO:0030527">
    <property type="term" value="F:structural constituent of chromatin"/>
    <property type="evidence" value="ECO:0007669"/>
    <property type="project" value="InterPro"/>
</dbReference>
<reference evidence="4 5" key="1">
    <citation type="submission" date="2020-01" db="EMBL/GenBank/DDBJ databases">
        <title>Genome sequencing of strain KACC 21507.</title>
        <authorList>
            <person name="Heo J."/>
            <person name="Kim S.-J."/>
            <person name="Kim J.-S."/>
            <person name="Hong S.-B."/>
            <person name="Kwon S.-W."/>
        </authorList>
    </citation>
    <scope>NUCLEOTIDE SEQUENCE [LARGE SCALE GENOMIC DNA]</scope>
    <source>
        <strain evidence="4 5">KACC 21507</strain>
    </source>
</reference>
<dbReference type="SUPFAM" id="SSF47729">
    <property type="entry name" value="IHF-like DNA-binding proteins"/>
    <property type="match status" value="1"/>
</dbReference>
<dbReference type="PANTHER" id="PTHR33175:SF5">
    <property type="entry name" value="INTEGRATION HOST FACTOR SUBUNIT BETA"/>
    <property type="match status" value="1"/>
</dbReference>
<dbReference type="GO" id="GO:0005829">
    <property type="term" value="C:cytosol"/>
    <property type="evidence" value="ECO:0007669"/>
    <property type="project" value="TreeGrafter"/>
</dbReference>
<dbReference type="RefSeq" id="WP_160618800.1">
    <property type="nucleotide sequence ID" value="NZ_CP047652.1"/>
</dbReference>
<dbReference type="Gene3D" id="4.10.520.10">
    <property type="entry name" value="IHF-like DNA-binding proteins"/>
    <property type="match status" value="1"/>
</dbReference>
<proteinExistence type="inferred from homology"/>
<gene>
    <name evidence="4" type="ORF">GT348_05155</name>
</gene>
<keyword evidence="2" id="KW-0238">DNA-binding</keyword>
<sequence>MTRAELIARLINDLPSLPPRQVEAAFQKIMDIIAQNLADGNRVELRGFGSFGLRGHSAHEGRNPKTGAKVTVEQKKVPYFRAGKKLKKVVDQLHKDT</sequence>
<dbReference type="CDD" id="cd13836">
    <property type="entry name" value="IHF_B"/>
    <property type="match status" value="1"/>
</dbReference>
<name>A0A6P1NAN8_9PROT</name>
<evidence type="ECO:0000256" key="1">
    <source>
        <dbReference type="ARBA" id="ARBA00010529"/>
    </source>
</evidence>
<dbReference type="Pfam" id="PF00216">
    <property type="entry name" value="Bac_DNA_binding"/>
    <property type="match status" value="1"/>
</dbReference>
<protein>
    <submittedName>
        <fullName evidence="4">DUF4496 domain-containing protein</fullName>
    </submittedName>
</protein>
<evidence type="ECO:0000256" key="3">
    <source>
        <dbReference type="RuleBase" id="RU003939"/>
    </source>
</evidence>
<dbReference type="KEGG" id="bomb:GT348_05155"/>
<dbReference type="EMBL" id="CP047652">
    <property type="protein sequence ID" value="QHI95725.1"/>
    <property type="molecule type" value="Genomic_DNA"/>
</dbReference>
<dbReference type="InterPro" id="IPR010992">
    <property type="entry name" value="IHF-like_DNA-bd_dom_sf"/>
</dbReference>
<evidence type="ECO:0000256" key="2">
    <source>
        <dbReference type="ARBA" id="ARBA00023125"/>
    </source>
</evidence>